<gene>
    <name evidence="2" type="ORF">PECAL_4P17240</name>
</gene>
<accession>A0A8J2WNM9</accession>
<dbReference type="Proteomes" id="UP000789595">
    <property type="component" value="Unassembled WGS sequence"/>
</dbReference>
<feature type="transmembrane region" description="Helical" evidence="1">
    <location>
        <begin position="22"/>
        <end position="42"/>
    </location>
</feature>
<dbReference type="AlphaFoldDB" id="A0A8J2WNM9"/>
<evidence type="ECO:0000256" key="1">
    <source>
        <dbReference type="SAM" id="Phobius"/>
    </source>
</evidence>
<keyword evidence="1" id="KW-1133">Transmembrane helix</keyword>
<reference evidence="2" key="1">
    <citation type="submission" date="2021-11" db="EMBL/GenBank/DDBJ databases">
        <authorList>
            <consortium name="Genoscope - CEA"/>
            <person name="William W."/>
        </authorList>
    </citation>
    <scope>NUCLEOTIDE SEQUENCE</scope>
</reference>
<evidence type="ECO:0000313" key="2">
    <source>
        <dbReference type="EMBL" id="CAH0374445.1"/>
    </source>
</evidence>
<feature type="transmembrane region" description="Helical" evidence="1">
    <location>
        <begin position="181"/>
        <end position="199"/>
    </location>
</feature>
<feature type="transmembrane region" description="Helical" evidence="1">
    <location>
        <begin position="84"/>
        <end position="102"/>
    </location>
</feature>
<keyword evidence="1" id="KW-0472">Membrane</keyword>
<feature type="transmembrane region" description="Helical" evidence="1">
    <location>
        <begin position="211"/>
        <end position="233"/>
    </location>
</feature>
<proteinExistence type="predicted"/>
<dbReference type="EMBL" id="CAKKNE010000004">
    <property type="protein sequence ID" value="CAH0374445.1"/>
    <property type="molecule type" value="Genomic_DNA"/>
</dbReference>
<sequence length="235" mass="26717">MVFLTMVDIWRETVEELGGLRGFFYIFLVMVVFTLIVQWAVGRASATRAAKRMNRQRMRKLRAGLMSADDGPPEWREKIFGSAWWYRWSSFAYCLAGGLLVIRPAPMYRHARPCCFLFPFRSMGALIFLNGILSYLADTHTFGRPSAWRAADSYVATFNTILQFVLILLQIIGPMSFPRDMVTVFTASLLVAIACKRRAVAAFARRDRDAYLVWHALWHVVLPAGAVAGQLLLEP</sequence>
<organism evidence="2 3">
    <name type="scientific">Pelagomonas calceolata</name>
    <dbReference type="NCBI Taxonomy" id="35677"/>
    <lineage>
        <taxon>Eukaryota</taxon>
        <taxon>Sar</taxon>
        <taxon>Stramenopiles</taxon>
        <taxon>Ochrophyta</taxon>
        <taxon>Pelagophyceae</taxon>
        <taxon>Pelagomonadales</taxon>
        <taxon>Pelagomonadaceae</taxon>
        <taxon>Pelagomonas</taxon>
    </lineage>
</organism>
<dbReference type="OrthoDB" id="10608096at2759"/>
<feature type="transmembrane region" description="Helical" evidence="1">
    <location>
        <begin position="154"/>
        <end position="175"/>
    </location>
</feature>
<keyword evidence="1" id="KW-0812">Transmembrane</keyword>
<name>A0A8J2WNM9_9STRA</name>
<keyword evidence="3" id="KW-1185">Reference proteome</keyword>
<comment type="caution">
    <text evidence="2">The sequence shown here is derived from an EMBL/GenBank/DDBJ whole genome shotgun (WGS) entry which is preliminary data.</text>
</comment>
<evidence type="ECO:0000313" key="3">
    <source>
        <dbReference type="Proteomes" id="UP000789595"/>
    </source>
</evidence>
<protein>
    <submittedName>
        <fullName evidence="2">Uncharacterized protein</fullName>
    </submittedName>
</protein>
<feature type="transmembrane region" description="Helical" evidence="1">
    <location>
        <begin position="122"/>
        <end position="142"/>
    </location>
</feature>